<dbReference type="Pfam" id="PF07715">
    <property type="entry name" value="Plug"/>
    <property type="match status" value="1"/>
</dbReference>
<keyword evidence="2" id="KW-0812">Transmembrane</keyword>
<evidence type="ECO:0000313" key="4">
    <source>
        <dbReference type="EMBL" id="VAW29061.1"/>
    </source>
</evidence>
<feature type="domain" description="TonB-dependent receptor plug" evidence="3">
    <location>
        <begin position="135"/>
        <end position="256"/>
    </location>
</feature>
<dbReference type="PANTHER" id="PTHR30069:SF29">
    <property type="entry name" value="HEMOGLOBIN AND HEMOGLOBIN-HAPTOGLOBIN-BINDING PROTEIN 1-RELATED"/>
    <property type="match status" value="1"/>
</dbReference>
<dbReference type="SUPFAM" id="SSF49464">
    <property type="entry name" value="Carboxypeptidase regulatory domain-like"/>
    <property type="match status" value="1"/>
</dbReference>
<dbReference type="GO" id="GO:0044718">
    <property type="term" value="P:siderophore transmembrane transport"/>
    <property type="evidence" value="ECO:0007669"/>
    <property type="project" value="TreeGrafter"/>
</dbReference>
<dbReference type="Gene3D" id="2.170.130.10">
    <property type="entry name" value="TonB-dependent receptor, plug domain"/>
    <property type="match status" value="1"/>
</dbReference>
<accession>A0A3B0UDI5</accession>
<organism evidence="4">
    <name type="scientific">hydrothermal vent metagenome</name>
    <dbReference type="NCBI Taxonomy" id="652676"/>
    <lineage>
        <taxon>unclassified sequences</taxon>
        <taxon>metagenomes</taxon>
        <taxon>ecological metagenomes</taxon>
    </lineage>
</organism>
<evidence type="ECO:0000256" key="1">
    <source>
        <dbReference type="ARBA" id="ARBA00022729"/>
    </source>
</evidence>
<name>A0A3B0UDI5_9ZZZZ</name>
<dbReference type="AlphaFoldDB" id="A0A3B0UDI5"/>
<dbReference type="Pfam" id="PF13715">
    <property type="entry name" value="CarbopepD_reg_2"/>
    <property type="match status" value="1"/>
</dbReference>
<dbReference type="EMBL" id="UOES01000505">
    <property type="protein sequence ID" value="VAW29061.1"/>
    <property type="molecule type" value="Genomic_DNA"/>
</dbReference>
<reference evidence="4" key="1">
    <citation type="submission" date="2018-06" db="EMBL/GenBank/DDBJ databases">
        <authorList>
            <person name="Zhirakovskaya E."/>
        </authorList>
    </citation>
    <scope>NUCLEOTIDE SEQUENCE</scope>
</reference>
<evidence type="ECO:0000256" key="2">
    <source>
        <dbReference type="SAM" id="Phobius"/>
    </source>
</evidence>
<keyword evidence="2" id="KW-0472">Membrane</keyword>
<sequence length="586" mass="63418">MMNNYKKNTLSYLVRGMLFVVLLMSGTNMLAQNASYTVMGKIMEESSDIPVIGATVQIENTNFGTITDADGNFKFDVLLEPRDYTLTVRSVGYGSLTKNISLGNNTEVNLNLSMATDILSLSEVIVTGSGGLTEKKKLGNSISTMDGAEIAGSGAVDVTGSLSGKMAGIQVMQNSGDPAGGVSVRLRSASTVNGSSDPLYIIDGVIVNNNSTNVLGVASVVQNRLSDISPEDIDRIEVIKGAAAAAIYGSRASNGVVQIFTKKGTSGKPKITFTTSVNFNSLRKKREFNETPLNWVNPRPDTETEAATRYDYQDMIFENSMGTDNYISISGGKGDTKYFSSISYLFNEGIMKNTDFSRVSGRIRVDQRINDWASFSVGSYISRSHSNDKPNGGYGRGVLQTFLFSNNVVDPTPDADGNYPSMTFLPNILEYLETFDYQQVNNRSISDLQINLAPMKGLTINYIMGYDNAQSTGTRYVPIGTNTVPLGESGVSTINTFQFNSDINAVYDTDFGSDFTSTTAFGYSWQQDKTEATSVSASGLVLGVETTIGAAIISTNDFRSERSFWGGYVQQTFGYKDKIFLTGAAR</sequence>
<dbReference type="InterPro" id="IPR039426">
    <property type="entry name" value="TonB-dep_rcpt-like"/>
</dbReference>
<dbReference type="PANTHER" id="PTHR30069">
    <property type="entry name" value="TONB-DEPENDENT OUTER MEMBRANE RECEPTOR"/>
    <property type="match status" value="1"/>
</dbReference>
<dbReference type="InterPro" id="IPR008969">
    <property type="entry name" value="CarboxyPept-like_regulatory"/>
</dbReference>
<keyword evidence="2" id="KW-1133">Transmembrane helix</keyword>
<dbReference type="Gene3D" id="2.60.40.1120">
    <property type="entry name" value="Carboxypeptidase-like, regulatory domain"/>
    <property type="match status" value="1"/>
</dbReference>
<protein>
    <submittedName>
        <fullName evidence="4">Outer membrane TonB-dependent transporter, utilization system for glycans and polysaccharides (PUL), SusC family</fullName>
    </submittedName>
</protein>
<feature type="transmembrane region" description="Helical" evidence="2">
    <location>
        <begin position="12"/>
        <end position="31"/>
    </location>
</feature>
<dbReference type="InterPro" id="IPR012910">
    <property type="entry name" value="Plug_dom"/>
</dbReference>
<feature type="non-terminal residue" evidence="4">
    <location>
        <position position="586"/>
    </location>
</feature>
<proteinExistence type="predicted"/>
<dbReference type="SUPFAM" id="SSF56935">
    <property type="entry name" value="Porins"/>
    <property type="match status" value="1"/>
</dbReference>
<gene>
    <name evidence="4" type="ORF">MNBD_BACTEROID06-1119</name>
</gene>
<dbReference type="InterPro" id="IPR023997">
    <property type="entry name" value="TonB-dep_OMP_SusC/RagA_CS"/>
</dbReference>
<dbReference type="GO" id="GO:0015344">
    <property type="term" value="F:siderophore uptake transmembrane transporter activity"/>
    <property type="evidence" value="ECO:0007669"/>
    <property type="project" value="TreeGrafter"/>
</dbReference>
<dbReference type="InterPro" id="IPR037066">
    <property type="entry name" value="Plug_dom_sf"/>
</dbReference>
<dbReference type="NCBIfam" id="TIGR04057">
    <property type="entry name" value="SusC_RagA_signa"/>
    <property type="match status" value="1"/>
</dbReference>
<evidence type="ECO:0000259" key="3">
    <source>
        <dbReference type="Pfam" id="PF07715"/>
    </source>
</evidence>
<dbReference type="PROSITE" id="PS52016">
    <property type="entry name" value="TONB_DEPENDENT_REC_3"/>
    <property type="match status" value="1"/>
</dbReference>
<keyword evidence="1" id="KW-0732">Signal</keyword>